<dbReference type="PANTHER" id="PTHR10134">
    <property type="entry name" value="CYTOCHROME B-C1 COMPLEX SUBUNIT RIESKE, MITOCHONDRIAL"/>
    <property type="match status" value="1"/>
</dbReference>
<dbReference type="EMBL" id="VSSQ01044442">
    <property type="protein sequence ID" value="MPM98267.1"/>
    <property type="molecule type" value="Genomic_DNA"/>
</dbReference>
<comment type="cofactor">
    <cofactor evidence="6">
        <name>[2Fe-2S] cluster</name>
        <dbReference type="ChEBI" id="CHEBI:190135"/>
    </cofactor>
</comment>
<protein>
    <submittedName>
        <fullName evidence="8">Cytochrome b6-f complex iron-sulfur subunit</fullName>
    </submittedName>
</protein>
<evidence type="ECO:0000256" key="4">
    <source>
        <dbReference type="ARBA" id="ARBA00023014"/>
    </source>
</evidence>
<evidence type="ECO:0000259" key="7">
    <source>
        <dbReference type="PROSITE" id="PS51296"/>
    </source>
</evidence>
<evidence type="ECO:0000313" key="8">
    <source>
        <dbReference type="EMBL" id="MPM98267.1"/>
    </source>
</evidence>
<dbReference type="InterPro" id="IPR005805">
    <property type="entry name" value="Rieske_Fe-S_prot_C"/>
</dbReference>
<dbReference type="SUPFAM" id="SSF50022">
    <property type="entry name" value="ISP domain"/>
    <property type="match status" value="1"/>
</dbReference>
<accession>A0A645E8P1</accession>
<dbReference type="GO" id="GO:0051537">
    <property type="term" value="F:2 iron, 2 sulfur cluster binding"/>
    <property type="evidence" value="ECO:0007669"/>
    <property type="project" value="UniProtKB-KW"/>
</dbReference>
<evidence type="ECO:0000256" key="1">
    <source>
        <dbReference type="ARBA" id="ARBA00022714"/>
    </source>
</evidence>
<keyword evidence="2" id="KW-0479">Metal-binding</keyword>
<dbReference type="InterPro" id="IPR017941">
    <property type="entry name" value="Rieske_2Fe-2S"/>
</dbReference>
<feature type="domain" description="Rieske" evidence="7">
    <location>
        <begin position="1"/>
        <end position="65"/>
    </location>
</feature>
<proteinExistence type="predicted"/>
<evidence type="ECO:0000256" key="2">
    <source>
        <dbReference type="ARBA" id="ARBA00022723"/>
    </source>
</evidence>
<dbReference type="GO" id="GO:0016020">
    <property type="term" value="C:membrane"/>
    <property type="evidence" value="ECO:0007669"/>
    <property type="project" value="InterPro"/>
</dbReference>
<dbReference type="PROSITE" id="PS51296">
    <property type="entry name" value="RIESKE"/>
    <property type="match status" value="1"/>
</dbReference>
<dbReference type="Pfam" id="PF00355">
    <property type="entry name" value="Rieske"/>
    <property type="match status" value="1"/>
</dbReference>
<name>A0A645E8P1_9ZZZZ</name>
<dbReference type="Gene3D" id="2.102.10.10">
    <property type="entry name" value="Rieske [2Fe-2S] iron-sulphur domain"/>
    <property type="match status" value="1"/>
</dbReference>
<organism evidence="8">
    <name type="scientific">bioreactor metagenome</name>
    <dbReference type="NCBI Taxonomy" id="1076179"/>
    <lineage>
        <taxon>unclassified sequences</taxon>
        <taxon>metagenomes</taxon>
        <taxon>ecological metagenomes</taxon>
    </lineage>
</organism>
<keyword evidence="1" id="KW-0001">2Fe-2S</keyword>
<reference evidence="8" key="1">
    <citation type="submission" date="2019-08" db="EMBL/GenBank/DDBJ databases">
        <authorList>
            <person name="Kucharzyk K."/>
            <person name="Murdoch R.W."/>
            <person name="Higgins S."/>
            <person name="Loffler F."/>
        </authorList>
    </citation>
    <scope>NUCLEOTIDE SEQUENCE</scope>
</reference>
<dbReference type="InterPro" id="IPR014349">
    <property type="entry name" value="Rieske_Fe-S_prot"/>
</dbReference>
<keyword evidence="3" id="KW-0408">Iron</keyword>
<evidence type="ECO:0000256" key="6">
    <source>
        <dbReference type="ARBA" id="ARBA00034078"/>
    </source>
</evidence>
<dbReference type="PRINTS" id="PR00162">
    <property type="entry name" value="RIESKE"/>
</dbReference>
<gene>
    <name evidence="8" type="primary">petC_12</name>
    <name evidence="8" type="ORF">SDC9_145452</name>
</gene>
<dbReference type="AlphaFoldDB" id="A0A645E8P1"/>
<dbReference type="InterPro" id="IPR036922">
    <property type="entry name" value="Rieske_2Fe-2S_sf"/>
</dbReference>
<sequence>MAAYRDKDGVLHTLDPSCRHMGCIVSWNDAEKTWDCPCHGSRYRATGEVIDSPAVYGLPEKKVKK</sequence>
<evidence type="ECO:0000256" key="5">
    <source>
        <dbReference type="ARBA" id="ARBA00023157"/>
    </source>
</evidence>
<evidence type="ECO:0000256" key="3">
    <source>
        <dbReference type="ARBA" id="ARBA00023004"/>
    </source>
</evidence>
<dbReference type="GO" id="GO:0046872">
    <property type="term" value="F:metal ion binding"/>
    <property type="evidence" value="ECO:0007669"/>
    <property type="project" value="UniProtKB-KW"/>
</dbReference>
<keyword evidence="5" id="KW-1015">Disulfide bond</keyword>
<comment type="caution">
    <text evidence="8">The sequence shown here is derived from an EMBL/GenBank/DDBJ whole genome shotgun (WGS) entry which is preliminary data.</text>
</comment>
<keyword evidence="4" id="KW-0411">Iron-sulfur</keyword>